<comment type="caution">
    <text evidence="4">The sequence shown here is derived from an EMBL/GenBank/DDBJ whole genome shotgun (WGS) entry which is preliminary data.</text>
</comment>
<dbReference type="SUPFAM" id="SSF52129">
    <property type="entry name" value="Caspase-like"/>
    <property type="match status" value="1"/>
</dbReference>
<dbReference type="AlphaFoldDB" id="A0A0S7YCG6"/>
<dbReference type="Pfam" id="PF01364">
    <property type="entry name" value="Peptidase_C25"/>
    <property type="match status" value="1"/>
</dbReference>
<protein>
    <recommendedName>
        <fullName evidence="6">Gingipain domain-containing protein</fullName>
    </recommendedName>
</protein>
<dbReference type="EMBL" id="LJNI01000078">
    <property type="protein sequence ID" value="KPJ72376.1"/>
    <property type="molecule type" value="Genomic_DNA"/>
</dbReference>
<dbReference type="Gene3D" id="3.40.50.1460">
    <property type="match status" value="1"/>
</dbReference>
<feature type="domain" description="Gingipain" evidence="2">
    <location>
        <begin position="14"/>
        <end position="384"/>
    </location>
</feature>
<reference evidence="4 5" key="1">
    <citation type="journal article" date="2015" name="Microbiome">
        <title>Genomic resolution of linkages in carbon, nitrogen, and sulfur cycling among widespread estuary sediment bacteria.</title>
        <authorList>
            <person name="Baker B.J."/>
            <person name="Lazar C.S."/>
            <person name="Teske A.P."/>
            <person name="Dick G.J."/>
        </authorList>
    </citation>
    <scope>NUCLEOTIDE SEQUENCE [LARGE SCALE GENOMIC DNA]</scope>
    <source>
        <strain evidence="4">DG_78</strain>
    </source>
</reference>
<keyword evidence="1" id="KW-0732">Signal</keyword>
<dbReference type="GO" id="GO:0006508">
    <property type="term" value="P:proteolysis"/>
    <property type="evidence" value="ECO:0007669"/>
    <property type="project" value="InterPro"/>
</dbReference>
<evidence type="ECO:0008006" key="6">
    <source>
        <dbReference type="Google" id="ProtNLM"/>
    </source>
</evidence>
<gene>
    <name evidence="4" type="ORF">AMJ52_06505</name>
</gene>
<dbReference type="GO" id="GO:0008234">
    <property type="term" value="F:cysteine-type peptidase activity"/>
    <property type="evidence" value="ECO:0007669"/>
    <property type="project" value="InterPro"/>
</dbReference>
<dbReference type="InterPro" id="IPR029031">
    <property type="entry name" value="Gingipain_N_sf"/>
</dbReference>
<dbReference type="Gene3D" id="3.40.50.10390">
    <property type="entry name" value="Gingipain r, domain 1"/>
    <property type="match status" value="1"/>
</dbReference>
<feature type="domain" description="Secretion system C-terminal sorting" evidence="3">
    <location>
        <begin position="498"/>
        <end position="570"/>
    </location>
</feature>
<dbReference type="InterPro" id="IPR013783">
    <property type="entry name" value="Ig-like_fold"/>
</dbReference>
<proteinExistence type="predicted"/>
<sequence length="572" mass="63812">YAPPMNRGFWNTEYIIITDASFANAFIPLKEWKTRRGVPTDIVTTSWIYSNYTGDDNPDKVRNFIIEAADSGVVYFLLAGQCDPEHGENYVPRRDTWCMTSGVGGYNDEDTIPCDLYFSDLDRDWDNDGDGIYGESTDWVDMYSDVYVGRAPVKNTSQIENFICKVISYEKSPSPDIIEKILLPVGNLWSGNHGNGINDTIADTIPDHWQKSKLYEDYGLINETIVKDSINQGFNLCHMVGHGNEWGIYYSTSYYDCADPPIQTNDSTEVIITGSMACFSGAVDKNGQGNDCLAERMVNANKMCATATMMNTRYGWGYSSPQGALGPGGELCVWFFRKLFGTDAYHIGEVFAHAEDQKVPWAGGDMYWRYTLFEFTLFGDPEMPIWTDSLKNLVVSFPDTISENFTVTVEHAGSPVSNALVTIMQDSTAYYREVTDGSGQAHFTFYGSSFDHQGYAWVTVTNYKENFLPHLDSAYVGPSINVYEVPPQDYTHYTITVSPNPIKGTINVNFSTPLHTELTVKIYDIKGSLAKTVTVHEGMSGINILTTGLNSGTYFLKADGGVPIEEKIIIVK</sequence>
<dbReference type="InterPro" id="IPR029030">
    <property type="entry name" value="Caspase-like_dom_sf"/>
</dbReference>
<feature type="non-terminal residue" evidence="4">
    <location>
        <position position="1"/>
    </location>
</feature>
<evidence type="ECO:0000259" key="3">
    <source>
        <dbReference type="Pfam" id="PF18962"/>
    </source>
</evidence>
<dbReference type="Proteomes" id="UP000051012">
    <property type="component" value="Unassembled WGS sequence"/>
</dbReference>
<dbReference type="InterPro" id="IPR001769">
    <property type="entry name" value="Gingipain"/>
</dbReference>
<evidence type="ECO:0000313" key="5">
    <source>
        <dbReference type="Proteomes" id="UP000051012"/>
    </source>
</evidence>
<dbReference type="Pfam" id="PF18962">
    <property type="entry name" value="Por_Secre_tail"/>
    <property type="match status" value="1"/>
</dbReference>
<dbReference type="Gene3D" id="2.60.40.10">
    <property type="entry name" value="Immunoglobulins"/>
    <property type="match status" value="1"/>
</dbReference>
<evidence type="ECO:0000256" key="1">
    <source>
        <dbReference type="ARBA" id="ARBA00022729"/>
    </source>
</evidence>
<name>A0A0S7YCG6_UNCT6</name>
<organism evidence="4 5">
    <name type="scientific">candidate division TA06 bacterium DG_78</name>
    <dbReference type="NCBI Taxonomy" id="1703772"/>
    <lineage>
        <taxon>Bacteria</taxon>
        <taxon>Bacteria division TA06</taxon>
    </lineage>
</organism>
<evidence type="ECO:0000313" key="4">
    <source>
        <dbReference type="EMBL" id="KPJ72376.1"/>
    </source>
</evidence>
<dbReference type="InterPro" id="IPR026444">
    <property type="entry name" value="Secre_tail"/>
</dbReference>
<accession>A0A0S7YCG6</accession>
<dbReference type="NCBIfam" id="TIGR04183">
    <property type="entry name" value="Por_Secre_tail"/>
    <property type="match status" value="1"/>
</dbReference>
<evidence type="ECO:0000259" key="2">
    <source>
        <dbReference type="Pfam" id="PF01364"/>
    </source>
</evidence>